<accession>A0A0V1F6U3</accession>
<proteinExistence type="predicted"/>
<dbReference type="EMBL" id="JYDT01000199">
    <property type="protein sequence ID" value="KRY81901.1"/>
    <property type="molecule type" value="Genomic_DNA"/>
</dbReference>
<protein>
    <submittedName>
        <fullName evidence="1">Uncharacterized protein</fullName>
    </submittedName>
</protein>
<dbReference type="AlphaFoldDB" id="A0A0V1F6U3"/>
<evidence type="ECO:0000313" key="1">
    <source>
        <dbReference type="EMBL" id="KRY81901.1"/>
    </source>
</evidence>
<name>A0A0V1F6U3_TRIPS</name>
<organism evidence="1 2">
    <name type="scientific">Trichinella pseudospiralis</name>
    <name type="common">Parasitic roundworm</name>
    <dbReference type="NCBI Taxonomy" id="6337"/>
    <lineage>
        <taxon>Eukaryota</taxon>
        <taxon>Metazoa</taxon>
        <taxon>Ecdysozoa</taxon>
        <taxon>Nematoda</taxon>
        <taxon>Enoplea</taxon>
        <taxon>Dorylaimia</taxon>
        <taxon>Trichinellida</taxon>
        <taxon>Trichinellidae</taxon>
        <taxon>Trichinella</taxon>
    </lineage>
</organism>
<dbReference type="Proteomes" id="UP000054995">
    <property type="component" value="Unassembled WGS sequence"/>
</dbReference>
<comment type="caution">
    <text evidence="1">The sequence shown here is derived from an EMBL/GenBank/DDBJ whole genome shotgun (WGS) entry which is preliminary data.</text>
</comment>
<sequence length="100" mass="11811">MYENKENYYPCMIYILRRSRSVVVITSASHAEGPWFEPRQKNIKYEKILNPEKCFLSMLAFREKSHYHFLPVILQNSFNPAKCAAERHAIVIVFPEKCLS</sequence>
<dbReference type="OrthoDB" id="10454349at2759"/>
<evidence type="ECO:0000313" key="2">
    <source>
        <dbReference type="Proteomes" id="UP000054995"/>
    </source>
</evidence>
<keyword evidence="2" id="KW-1185">Reference proteome</keyword>
<gene>
    <name evidence="1" type="ORF">T4D_12658</name>
</gene>
<reference evidence="1 2" key="1">
    <citation type="submission" date="2015-01" db="EMBL/GenBank/DDBJ databases">
        <title>Evolution of Trichinella species and genotypes.</title>
        <authorList>
            <person name="Korhonen P.K."/>
            <person name="Edoardo P."/>
            <person name="Giuseppe L.R."/>
            <person name="Gasser R.B."/>
        </authorList>
    </citation>
    <scope>NUCLEOTIDE SEQUENCE [LARGE SCALE GENOMIC DNA]</scope>
    <source>
        <strain evidence="1">ISS470</strain>
    </source>
</reference>